<evidence type="ECO:0000313" key="1">
    <source>
        <dbReference type="EMBL" id="PRX54609.1"/>
    </source>
</evidence>
<dbReference type="AlphaFoldDB" id="A0A2T0MAT8"/>
<dbReference type="RefSeq" id="WP_106145891.1">
    <property type="nucleotide sequence ID" value="NZ_PVYX01000002.1"/>
</dbReference>
<comment type="caution">
    <text evidence="1">The sequence shown here is derived from an EMBL/GenBank/DDBJ whole genome shotgun (WGS) entry which is preliminary data.</text>
</comment>
<evidence type="ECO:0000313" key="2">
    <source>
        <dbReference type="Proteomes" id="UP000237640"/>
    </source>
</evidence>
<gene>
    <name evidence="1" type="ORF">CLV81_3011</name>
</gene>
<keyword evidence="2" id="KW-1185">Reference proteome</keyword>
<dbReference type="EMBL" id="PVYX01000002">
    <property type="protein sequence ID" value="PRX54609.1"/>
    <property type="molecule type" value="Genomic_DNA"/>
</dbReference>
<protein>
    <submittedName>
        <fullName evidence="1">Uncharacterized protein</fullName>
    </submittedName>
</protein>
<proteinExistence type="predicted"/>
<name>A0A2T0MAT8_9FLAO</name>
<dbReference type="Proteomes" id="UP000237640">
    <property type="component" value="Unassembled WGS sequence"/>
</dbReference>
<accession>A0A2T0MAT8</accession>
<reference evidence="1 2" key="1">
    <citation type="submission" date="2018-03" db="EMBL/GenBank/DDBJ databases">
        <title>Genomic Encyclopedia of Archaeal and Bacterial Type Strains, Phase II (KMG-II): from individual species to whole genera.</title>
        <authorList>
            <person name="Goeker M."/>
        </authorList>
    </citation>
    <scope>NUCLEOTIDE SEQUENCE [LARGE SCALE GENOMIC DNA]</scope>
    <source>
        <strain evidence="1 2">DSM 25027</strain>
    </source>
</reference>
<dbReference type="OrthoDB" id="1435725at2"/>
<organism evidence="1 2">
    <name type="scientific">Flagellimonas meridianipacifica</name>
    <dbReference type="NCBI Taxonomy" id="1080225"/>
    <lineage>
        <taxon>Bacteria</taxon>
        <taxon>Pseudomonadati</taxon>
        <taxon>Bacteroidota</taxon>
        <taxon>Flavobacteriia</taxon>
        <taxon>Flavobacteriales</taxon>
        <taxon>Flavobacteriaceae</taxon>
        <taxon>Flagellimonas</taxon>
    </lineage>
</organism>
<sequence>MEIVLYLFVVIFFLLLVALAYTIVKDFKEIVLGLINMCEPQLFRPITWVISPIWFIGYGLEKAFGWNIIEKYDDSDGLEKYPSTGNLKLYFSDGDKSIISKTSKKKAESLIRDFLEFCDGDLKFESFKIKSGQNVKIDCPNHITFYDFSILTQHFCNEITESWGIYKSSWLTYYSYSNKKTFHNIVGQTKDGQKFSIYTLDDLYKDQNLKLNQGLEVKAFDWKLINNGVQHGV</sequence>